<keyword evidence="2" id="KW-0238">DNA-binding</keyword>
<gene>
    <name evidence="5" type="ORF">NN4_81310</name>
</gene>
<keyword evidence="3" id="KW-0804">Transcription</keyword>
<evidence type="ECO:0000256" key="2">
    <source>
        <dbReference type="ARBA" id="ARBA00023125"/>
    </source>
</evidence>
<dbReference type="PROSITE" id="PS50043">
    <property type="entry name" value="HTH_LUXR_2"/>
    <property type="match status" value="1"/>
</dbReference>
<dbReference type="PANTHER" id="PTHR44688">
    <property type="entry name" value="DNA-BINDING TRANSCRIPTIONAL ACTIVATOR DEVR_DOSR"/>
    <property type="match status" value="1"/>
</dbReference>
<dbReference type="CDD" id="cd06170">
    <property type="entry name" value="LuxR_C_like"/>
    <property type="match status" value="1"/>
</dbReference>
<dbReference type="GO" id="GO:0006355">
    <property type="term" value="P:regulation of DNA-templated transcription"/>
    <property type="evidence" value="ECO:0007669"/>
    <property type="project" value="InterPro"/>
</dbReference>
<dbReference type="Proteomes" id="UP000321424">
    <property type="component" value="Unassembled WGS sequence"/>
</dbReference>
<dbReference type="RefSeq" id="WP_147142579.1">
    <property type="nucleotide sequence ID" value="NZ_BJXA01000106.1"/>
</dbReference>
<evidence type="ECO:0000313" key="6">
    <source>
        <dbReference type="Proteomes" id="UP000321424"/>
    </source>
</evidence>
<dbReference type="EMBL" id="BJXA01000106">
    <property type="protein sequence ID" value="GEM43612.1"/>
    <property type="molecule type" value="Genomic_DNA"/>
</dbReference>
<dbReference type="PROSITE" id="PS00622">
    <property type="entry name" value="HTH_LUXR_1"/>
    <property type="match status" value="1"/>
</dbReference>
<dbReference type="AlphaFoldDB" id="A0A511MSQ1"/>
<dbReference type="InterPro" id="IPR036388">
    <property type="entry name" value="WH-like_DNA-bd_sf"/>
</dbReference>
<comment type="caution">
    <text evidence="5">The sequence shown here is derived from an EMBL/GenBank/DDBJ whole genome shotgun (WGS) entry which is preliminary data.</text>
</comment>
<dbReference type="Pfam" id="PF00196">
    <property type="entry name" value="GerE"/>
    <property type="match status" value="1"/>
</dbReference>
<dbReference type="InterPro" id="IPR025662">
    <property type="entry name" value="Sigma_54_int_dom_ATP-bd_1"/>
</dbReference>
<dbReference type="SUPFAM" id="SSF46894">
    <property type="entry name" value="C-terminal effector domain of the bipartite response regulators"/>
    <property type="match status" value="1"/>
</dbReference>
<evidence type="ECO:0000256" key="1">
    <source>
        <dbReference type="ARBA" id="ARBA00023015"/>
    </source>
</evidence>
<dbReference type="PRINTS" id="PR00038">
    <property type="entry name" value="HTHLUXR"/>
</dbReference>
<protein>
    <recommendedName>
        <fullName evidence="4">HTH luxR-type domain-containing protein</fullName>
    </recommendedName>
</protein>
<name>A0A511MSQ1_9NOCA</name>
<keyword evidence="6" id="KW-1185">Reference proteome</keyword>
<evidence type="ECO:0000259" key="4">
    <source>
        <dbReference type="PROSITE" id="PS50043"/>
    </source>
</evidence>
<dbReference type="InterPro" id="IPR041664">
    <property type="entry name" value="AAA_16"/>
</dbReference>
<dbReference type="Pfam" id="PF13191">
    <property type="entry name" value="AAA_16"/>
    <property type="match status" value="1"/>
</dbReference>
<reference evidence="5 6" key="1">
    <citation type="submission" date="2019-07" db="EMBL/GenBank/DDBJ databases">
        <title>Whole genome shotgun sequence of Nocardia ninae NBRC 108245.</title>
        <authorList>
            <person name="Hosoyama A."/>
            <person name="Uohara A."/>
            <person name="Ohji S."/>
            <person name="Ichikawa N."/>
        </authorList>
    </citation>
    <scope>NUCLEOTIDE SEQUENCE [LARGE SCALE GENOMIC DNA]</scope>
    <source>
        <strain evidence="5 6">NBRC 108245</strain>
    </source>
</reference>
<dbReference type="InterPro" id="IPR016032">
    <property type="entry name" value="Sig_transdc_resp-reg_C-effctor"/>
</dbReference>
<keyword evidence="1" id="KW-0805">Transcription regulation</keyword>
<dbReference type="GO" id="GO:0003677">
    <property type="term" value="F:DNA binding"/>
    <property type="evidence" value="ECO:0007669"/>
    <property type="project" value="UniProtKB-KW"/>
</dbReference>
<feature type="domain" description="HTH luxR-type" evidence="4">
    <location>
        <begin position="193"/>
        <end position="258"/>
    </location>
</feature>
<dbReference type="Gene3D" id="1.10.10.10">
    <property type="entry name" value="Winged helix-like DNA-binding domain superfamily/Winged helix DNA-binding domain"/>
    <property type="match status" value="1"/>
</dbReference>
<dbReference type="InterPro" id="IPR027417">
    <property type="entry name" value="P-loop_NTPase"/>
</dbReference>
<dbReference type="PROSITE" id="PS00675">
    <property type="entry name" value="SIGMA54_INTERACT_1"/>
    <property type="match status" value="1"/>
</dbReference>
<sequence>MDSPVVRNIGYAVERQHLSAFMTAGAGGSVIMRGDTGTGKSALLEHAIALAVRNDHTVVRAVGVEAECELPYAGLHQLLYPLQPYTDRLDARDRAVFDAAFGQPVTTPPSIMALGIAVLNLLSATASERPLLLVLDNGHWFDDASADVCGFVGRRLTGSSAKMLVALRADIGSRFDSSALPELRATGISPPDAMPGPLMLTWQERRIAELAAGGLTNKEIGGLLYLSPRTVSTHLYRIFPKLGITTRAALRDALDSQREATGA</sequence>
<organism evidence="5 6">
    <name type="scientific">Nocardia ninae NBRC 108245</name>
    <dbReference type="NCBI Taxonomy" id="1210091"/>
    <lineage>
        <taxon>Bacteria</taxon>
        <taxon>Bacillati</taxon>
        <taxon>Actinomycetota</taxon>
        <taxon>Actinomycetes</taxon>
        <taxon>Mycobacteriales</taxon>
        <taxon>Nocardiaceae</taxon>
        <taxon>Nocardia</taxon>
    </lineage>
</organism>
<dbReference type="PANTHER" id="PTHR44688:SF16">
    <property type="entry name" value="DNA-BINDING TRANSCRIPTIONAL ACTIVATOR DEVR_DOSR"/>
    <property type="match status" value="1"/>
</dbReference>
<evidence type="ECO:0000256" key="3">
    <source>
        <dbReference type="ARBA" id="ARBA00023163"/>
    </source>
</evidence>
<dbReference type="InterPro" id="IPR000792">
    <property type="entry name" value="Tscrpt_reg_LuxR_C"/>
</dbReference>
<dbReference type="SMART" id="SM00421">
    <property type="entry name" value="HTH_LUXR"/>
    <property type="match status" value="1"/>
</dbReference>
<evidence type="ECO:0000313" key="5">
    <source>
        <dbReference type="EMBL" id="GEM43612.1"/>
    </source>
</evidence>
<dbReference type="OrthoDB" id="4500249at2"/>
<dbReference type="SUPFAM" id="SSF52540">
    <property type="entry name" value="P-loop containing nucleoside triphosphate hydrolases"/>
    <property type="match status" value="1"/>
</dbReference>
<accession>A0A511MSQ1</accession>
<proteinExistence type="predicted"/>